<comment type="caution">
    <text evidence="7">The sequence shown here is derived from an EMBL/GenBank/DDBJ whole genome shotgun (WGS) entry which is preliminary data.</text>
</comment>
<comment type="subcellular location">
    <subcellularLocation>
        <location evidence="1">Cell membrane</location>
        <topology evidence="1">Multi-pass membrane protein</topology>
    </subcellularLocation>
</comment>
<dbReference type="NCBIfam" id="NF037997">
    <property type="entry name" value="Na_Pi_symport"/>
    <property type="match status" value="2"/>
</dbReference>
<proteinExistence type="predicted"/>
<evidence type="ECO:0000256" key="3">
    <source>
        <dbReference type="ARBA" id="ARBA00022692"/>
    </source>
</evidence>
<feature type="transmembrane region" description="Helical" evidence="6">
    <location>
        <begin position="290"/>
        <end position="311"/>
    </location>
</feature>
<organism evidence="7">
    <name type="scientific">candidate division WOR-3 bacterium</name>
    <dbReference type="NCBI Taxonomy" id="2052148"/>
    <lineage>
        <taxon>Bacteria</taxon>
        <taxon>Bacteria division WOR-3</taxon>
    </lineage>
</organism>
<dbReference type="AlphaFoldDB" id="A0A7V3ZXM5"/>
<dbReference type="GO" id="GO:0005436">
    <property type="term" value="F:sodium:phosphate symporter activity"/>
    <property type="evidence" value="ECO:0007669"/>
    <property type="project" value="InterPro"/>
</dbReference>
<dbReference type="EMBL" id="DTDJ01000029">
    <property type="protein sequence ID" value="HGL17558.1"/>
    <property type="molecule type" value="Genomic_DNA"/>
</dbReference>
<feature type="transmembrane region" description="Helical" evidence="6">
    <location>
        <begin position="332"/>
        <end position="353"/>
    </location>
</feature>
<dbReference type="PANTHER" id="PTHR10010:SF46">
    <property type="entry name" value="SODIUM-DEPENDENT PHOSPHATE TRANSPORT PROTEIN 2B"/>
    <property type="match status" value="1"/>
</dbReference>
<keyword evidence="3 6" id="KW-0812">Transmembrane</keyword>
<evidence type="ECO:0000256" key="5">
    <source>
        <dbReference type="ARBA" id="ARBA00023136"/>
    </source>
</evidence>
<dbReference type="PANTHER" id="PTHR10010">
    <property type="entry name" value="SOLUTE CARRIER FAMILY 34 SODIUM PHOSPHATE , MEMBER 2-RELATED"/>
    <property type="match status" value="1"/>
</dbReference>
<sequence length="356" mass="39259">MYGLILLISFYFFFFSIELLSKGFKLLGSGFANILIQNTAHPIVGFSTGLLATTIMQSSSSTTSIIVSLIAAGTLNIRNAIPMIMGANIGTTVTNTLVSLAHLKRGKEFEKAIQAATVHDFFNLLTALTFLPLEHFFHPLEKSANFLSNLFKNIGGFEVVSPLKIILEPPIKLILSSPLKKYPLAVILIAVIVLLISLKYIVESMTKISKKYVDRYLNTIFFRNIRTSFISGIVLTSIVQSSSCTTSLAVPLAAVDLLDLRRIFYYTMGANIGTTVTAILAALITKNPAALSIAFTHLLFNVYGVVLNTLIYRELPVKITKIFARIATRRKIIAVLYVIIMFYVLPAIIIWLGGIR</sequence>
<evidence type="ECO:0000256" key="1">
    <source>
        <dbReference type="ARBA" id="ARBA00004651"/>
    </source>
</evidence>
<name>A0A7V3ZXM5_UNCW3</name>
<dbReference type="InterPro" id="IPR003841">
    <property type="entry name" value="Na/Pi_transpt"/>
</dbReference>
<dbReference type="GO" id="GO:0044341">
    <property type="term" value="P:sodium-dependent phosphate transport"/>
    <property type="evidence" value="ECO:0007669"/>
    <property type="project" value="InterPro"/>
</dbReference>
<evidence type="ECO:0000256" key="2">
    <source>
        <dbReference type="ARBA" id="ARBA00022475"/>
    </source>
</evidence>
<evidence type="ECO:0008006" key="8">
    <source>
        <dbReference type="Google" id="ProtNLM"/>
    </source>
</evidence>
<evidence type="ECO:0000313" key="7">
    <source>
        <dbReference type="EMBL" id="HGL17558.1"/>
    </source>
</evidence>
<dbReference type="GO" id="GO:0005886">
    <property type="term" value="C:plasma membrane"/>
    <property type="evidence" value="ECO:0007669"/>
    <property type="project" value="UniProtKB-SubCell"/>
</dbReference>
<evidence type="ECO:0000256" key="4">
    <source>
        <dbReference type="ARBA" id="ARBA00022989"/>
    </source>
</evidence>
<feature type="transmembrane region" description="Helical" evidence="6">
    <location>
        <begin position="263"/>
        <end position="284"/>
    </location>
</feature>
<reference evidence="7" key="1">
    <citation type="journal article" date="2020" name="mSystems">
        <title>Genome- and Community-Level Interaction Insights into Carbon Utilization and Element Cycling Functions of Hydrothermarchaeota in Hydrothermal Sediment.</title>
        <authorList>
            <person name="Zhou Z."/>
            <person name="Liu Y."/>
            <person name="Xu W."/>
            <person name="Pan J."/>
            <person name="Luo Z.H."/>
            <person name="Li M."/>
        </authorList>
    </citation>
    <scope>NUCLEOTIDE SEQUENCE [LARGE SCALE GENOMIC DNA]</scope>
    <source>
        <strain evidence="7">SpSt-69</strain>
    </source>
</reference>
<feature type="transmembrane region" description="Helical" evidence="6">
    <location>
        <begin position="182"/>
        <end position="202"/>
    </location>
</feature>
<keyword evidence="2" id="KW-1003">Cell membrane</keyword>
<accession>A0A7V3ZXM5</accession>
<gene>
    <name evidence="7" type="ORF">ENU66_04435</name>
</gene>
<keyword evidence="5 6" id="KW-0472">Membrane</keyword>
<dbReference type="Pfam" id="PF02690">
    <property type="entry name" value="Na_Pi_cotrans"/>
    <property type="match status" value="2"/>
</dbReference>
<protein>
    <recommendedName>
        <fullName evidence="8">Na/Pi cotransporter family protein</fullName>
    </recommendedName>
</protein>
<keyword evidence="4 6" id="KW-1133">Transmembrane helix</keyword>
<evidence type="ECO:0000256" key="6">
    <source>
        <dbReference type="SAM" id="Phobius"/>
    </source>
</evidence>